<dbReference type="EMBL" id="CM007384">
    <property type="protein sequence ID" value="ONK72590.1"/>
    <property type="molecule type" value="Genomic_DNA"/>
</dbReference>
<sequence>MNPKAQTSGKHMPRLPAPPSLESAQNLALSGETIEEKLIELGRRGAPLVGVNDRPPEVDDGDSRFHFLALGNCPGQTHVAPPLPMTFRTIMMYFHHVIRCFQAVKKLDRKRPHFTWFYPAFNVNHLVSMKPNSPCHHQNYL</sequence>
<organism evidence="2 3">
    <name type="scientific">Asparagus officinalis</name>
    <name type="common">Garden asparagus</name>
    <dbReference type="NCBI Taxonomy" id="4686"/>
    <lineage>
        <taxon>Eukaryota</taxon>
        <taxon>Viridiplantae</taxon>
        <taxon>Streptophyta</taxon>
        <taxon>Embryophyta</taxon>
        <taxon>Tracheophyta</taxon>
        <taxon>Spermatophyta</taxon>
        <taxon>Magnoliopsida</taxon>
        <taxon>Liliopsida</taxon>
        <taxon>Asparagales</taxon>
        <taxon>Asparagaceae</taxon>
        <taxon>Asparagoideae</taxon>
        <taxon>Asparagus</taxon>
    </lineage>
</organism>
<keyword evidence="3" id="KW-1185">Reference proteome</keyword>
<dbReference type="Proteomes" id="UP000243459">
    <property type="component" value="Chromosome 4"/>
</dbReference>
<feature type="region of interest" description="Disordered" evidence="1">
    <location>
        <begin position="1"/>
        <end position="24"/>
    </location>
</feature>
<evidence type="ECO:0000256" key="1">
    <source>
        <dbReference type="SAM" id="MobiDB-lite"/>
    </source>
</evidence>
<evidence type="ECO:0000313" key="2">
    <source>
        <dbReference type="EMBL" id="ONK72590.1"/>
    </source>
</evidence>
<accession>A0A5P1F7W9</accession>
<protein>
    <submittedName>
        <fullName evidence="2">Uncharacterized protein</fullName>
    </submittedName>
</protein>
<name>A0A5P1F7W9_ASPOF</name>
<evidence type="ECO:0000313" key="3">
    <source>
        <dbReference type="Proteomes" id="UP000243459"/>
    </source>
</evidence>
<gene>
    <name evidence="2" type="ORF">A4U43_C04F20990</name>
</gene>
<reference evidence="3" key="1">
    <citation type="journal article" date="2017" name="Nat. Commun.">
        <title>The asparagus genome sheds light on the origin and evolution of a young Y chromosome.</title>
        <authorList>
            <person name="Harkess A."/>
            <person name="Zhou J."/>
            <person name="Xu C."/>
            <person name="Bowers J.E."/>
            <person name="Van der Hulst R."/>
            <person name="Ayyampalayam S."/>
            <person name="Mercati F."/>
            <person name="Riccardi P."/>
            <person name="McKain M.R."/>
            <person name="Kakrana A."/>
            <person name="Tang H."/>
            <person name="Ray J."/>
            <person name="Groenendijk J."/>
            <person name="Arikit S."/>
            <person name="Mathioni S.M."/>
            <person name="Nakano M."/>
            <person name="Shan H."/>
            <person name="Telgmann-Rauber A."/>
            <person name="Kanno A."/>
            <person name="Yue Z."/>
            <person name="Chen H."/>
            <person name="Li W."/>
            <person name="Chen Y."/>
            <person name="Xu X."/>
            <person name="Zhang Y."/>
            <person name="Luo S."/>
            <person name="Chen H."/>
            <person name="Gao J."/>
            <person name="Mao Z."/>
            <person name="Pires J.C."/>
            <person name="Luo M."/>
            <person name="Kudrna D."/>
            <person name="Wing R.A."/>
            <person name="Meyers B.C."/>
            <person name="Yi K."/>
            <person name="Kong H."/>
            <person name="Lavrijsen P."/>
            <person name="Sunseri F."/>
            <person name="Falavigna A."/>
            <person name="Ye Y."/>
            <person name="Leebens-Mack J.H."/>
            <person name="Chen G."/>
        </authorList>
    </citation>
    <scope>NUCLEOTIDE SEQUENCE [LARGE SCALE GENOMIC DNA]</scope>
    <source>
        <strain evidence="3">cv. DH0086</strain>
    </source>
</reference>
<dbReference type="Gramene" id="ONK72590">
    <property type="protein sequence ID" value="ONK72590"/>
    <property type="gene ID" value="A4U43_C04F20990"/>
</dbReference>
<proteinExistence type="predicted"/>
<dbReference type="AlphaFoldDB" id="A0A5P1F7W9"/>